<dbReference type="RefSeq" id="XP_040799935.1">
    <property type="nucleotide sequence ID" value="XM_040943162.1"/>
</dbReference>
<dbReference type="Proteomes" id="UP000249789">
    <property type="component" value="Unassembled WGS sequence"/>
</dbReference>
<dbReference type="AlphaFoldDB" id="A0A8G1RQ75"/>
<evidence type="ECO:0000313" key="8">
    <source>
        <dbReference type="EMBL" id="RAK75925.1"/>
    </source>
</evidence>
<dbReference type="InterPro" id="IPR052337">
    <property type="entry name" value="SAT4-like"/>
</dbReference>
<keyword evidence="9" id="KW-1185">Reference proteome</keyword>
<feature type="transmembrane region" description="Helical" evidence="6">
    <location>
        <begin position="127"/>
        <end position="151"/>
    </location>
</feature>
<evidence type="ECO:0000256" key="5">
    <source>
        <dbReference type="ARBA" id="ARBA00038359"/>
    </source>
</evidence>
<keyword evidence="4 6" id="KW-0472">Membrane</keyword>
<keyword evidence="2 6" id="KW-0812">Transmembrane</keyword>
<evidence type="ECO:0000256" key="3">
    <source>
        <dbReference type="ARBA" id="ARBA00022989"/>
    </source>
</evidence>
<evidence type="ECO:0000259" key="7">
    <source>
        <dbReference type="Pfam" id="PF20684"/>
    </source>
</evidence>
<feature type="transmembrane region" description="Helical" evidence="6">
    <location>
        <begin position="249"/>
        <end position="269"/>
    </location>
</feature>
<comment type="subcellular location">
    <subcellularLocation>
        <location evidence="1">Membrane</location>
        <topology evidence="1">Multi-pass membrane protein</topology>
    </subcellularLocation>
</comment>
<feature type="domain" description="Rhodopsin" evidence="7">
    <location>
        <begin position="25"/>
        <end position="273"/>
    </location>
</feature>
<evidence type="ECO:0000313" key="9">
    <source>
        <dbReference type="Proteomes" id="UP000249789"/>
    </source>
</evidence>
<evidence type="ECO:0000256" key="4">
    <source>
        <dbReference type="ARBA" id="ARBA00023136"/>
    </source>
</evidence>
<organism evidence="8 9">
    <name type="scientific">Aspergillus fijiensis CBS 313.89</name>
    <dbReference type="NCBI Taxonomy" id="1448319"/>
    <lineage>
        <taxon>Eukaryota</taxon>
        <taxon>Fungi</taxon>
        <taxon>Dikarya</taxon>
        <taxon>Ascomycota</taxon>
        <taxon>Pezizomycotina</taxon>
        <taxon>Eurotiomycetes</taxon>
        <taxon>Eurotiomycetidae</taxon>
        <taxon>Eurotiales</taxon>
        <taxon>Aspergillaceae</taxon>
        <taxon>Aspergillus</taxon>
    </lineage>
</organism>
<feature type="transmembrane region" description="Helical" evidence="6">
    <location>
        <begin position="94"/>
        <end position="115"/>
    </location>
</feature>
<dbReference type="GeneID" id="63860495"/>
<evidence type="ECO:0000256" key="6">
    <source>
        <dbReference type="SAM" id="Phobius"/>
    </source>
</evidence>
<feature type="transmembrane region" description="Helical" evidence="6">
    <location>
        <begin position="171"/>
        <end position="195"/>
    </location>
</feature>
<protein>
    <recommendedName>
        <fullName evidence="7">Rhodopsin domain-containing protein</fullName>
    </recommendedName>
</protein>
<feature type="transmembrane region" description="Helical" evidence="6">
    <location>
        <begin position="41"/>
        <end position="63"/>
    </location>
</feature>
<dbReference type="PANTHER" id="PTHR33048">
    <property type="entry name" value="PTH11-LIKE INTEGRAL MEMBRANE PROTEIN (AFU_ORTHOLOGUE AFUA_5G11245)"/>
    <property type="match status" value="1"/>
</dbReference>
<dbReference type="PANTHER" id="PTHR33048:SF134">
    <property type="entry name" value="INTEGRAL MEMBRANE PROTEIN"/>
    <property type="match status" value="1"/>
</dbReference>
<evidence type="ECO:0000256" key="2">
    <source>
        <dbReference type="ARBA" id="ARBA00022692"/>
    </source>
</evidence>
<keyword evidence="3 6" id="KW-1133">Transmembrane helix</keyword>
<dbReference type="EMBL" id="KZ824653">
    <property type="protein sequence ID" value="RAK75925.1"/>
    <property type="molecule type" value="Genomic_DNA"/>
</dbReference>
<dbReference type="InterPro" id="IPR049326">
    <property type="entry name" value="Rhodopsin_dom_fungi"/>
</dbReference>
<gene>
    <name evidence="8" type="ORF">BO72DRAFT_432099</name>
</gene>
<feature type="transmembrane region" description="Helical" evidence="6">
    <location>
        <begin position="6"/>
        <end position="29"/>
    </location>
</feature>
<name>A0A8G1RQ75_9EURO</name>
<reference evidence="8 9" key="1">
    <citation type="submission" date="2018-02" db="EMBL/GenBank/DDBJ databases">
        <title>The genomes of Aspergillus section Nigri reveals drivers in fungal speciation.</title>
        <authorList>
            <consortium name="DOE Joint Genome Institute"/>
            <person name="Vesth T.C."/>
            <person name="Nybo J."/>
            <person name="Theobald S."/>
            <person name="Brandl J."/>
            <person name="Frisvad J.C."/>
            <person name="Nielsen K.F."/>
            <person name="Lyhne E.K."/>
            <person name="Kogle M.E."/>
            <person name="Kuo A."/>
            <person name="Riley R."/>
            <person name="Clum A."/>
            <person name="Nolan M."/>
            <person name="Lipzen A."/>
            <person name="Salamov A."/>
            <person name="Henrissat B."/>
            <person name="Wiebenga A."/>
            <person name="De vries R.P."/>
            <person name="Grigoriev I.V."/>
            <person name="Mortensen U.H."/>
            <person name="Andersen M.R."/>
            <person name="Baker S.E."/>
        </authorList>
    </citation>
    <scope>NUCLEOTIDE SEQUENCE [LARGE SCALE GENOMIC DNA]</scope>
    <source>
        <strain evidence="8 9">CBS 313.89</strain>
    </source>
</reference>
<accession>A0A8G1RQ75</accession>
<proteinExistence type="inferred from homology"/>
<dbReference type="OrthoDB" id="5391602at2759"/>
<dbReference type="VEuPathDB" id="FungiDB:BO72DRAFT_432099"/>
<feature type="transmembrane region" description="Helical" evidence="6">
    <location>
        <begin position="207"/>
        <end position="229"/>
    </location>
</feature>
<sequence length="371" mass="41212">MGYNKGEMIALGFILMFVPAIFVGLRVWARRLCGAQMGSDDYTIFAALLFCTAVCICQLIGAIDGQLGQTQATYPNGEPILDDPRFLTYERAKFALHMLSVMGVGLSKASVILLYMRIFHTRTFRRVCQLFLGLVIAWTAVMFFVCLFQCYPVTALVEGFYGNKCINTMVFYNGLSGSDVVLDVCVLLLPIPMVLRVKLEVRQKAAVLGMFLLGALAVASSIARLAAFIECERVLLIHYNNETYYTSGVFIWTVVELALAIISACLPTLRPLFFYRNRGGLPTGDTFKLAHEYHDHIPSRQARYGRPTDTIDELEAAVPCDRSGPPASVQIQIQRTSSHERPHPTDGVIVVEHSTTWTDVEAFKTDVAIGK</sequence>
<evidence type="ECO:0000256" key="1">
    <source>
        <dbReference type="ARBA" id="ARBA00004141"/>
    </source>
</evidence>
<dbReference type="Pfam" id="PF20684">
    <property type="entry name" value="Fung_rhodopsin"/>
    <property type="match status" value="1"/>
</dbReference>
<dbReference type="GO" id="GO:0016020">
    <property type="term" value="C:membrane"/>
    <property type="evidence" value="ECO:0007669"/>
    <property type="project" value="UniProtKB-SubCell"/>
</dbReference>
<comment type="similarity">
    <text evidence="5">Belongs to the SAT4 family.</text>
</comment>